<comment type="similarity">
    <text evidence="6">Belongs to the peptidase M3B family.</text>
</comment>
<dbReference type="Gene3D" id="1.20.140.70">
    <property type="entry name" value="Oligopeptidase f, N-terminal domain"/>
    <property type="match status" value="1"/>
</dbReference>
<comment type="caution">
    <text evidence="9">The sequence shown here is derived from an EMBL/GenBank/DDBJ whole genome shotgun (WGS) entry which is preliminary data.</text>
</comment>
<evidence type="ECO:0000313" key="9">
    <source>
        <dbReference type="EMBL" id="MBD8015190.1"/>
    </source>
</evidence>
<keyword evidence="10" id="KW-1185">Reference proteome</keyword>
<evidence type="ECO:0000256" key="3">
    <source>
        <dbReference type="ARBA" id="ARBA00022801"/>
    </source>
</evidence>
<evidence type="ECO:0000256" key="5">
    <source>
        <dbReference type="ARBA" id="ARBA00023049"/>
    </source>
</evidence>
<dbReference type="InterPro" id="IPR001567">
    <property type="entry name" value="Pept_M3A_M3B_dom"/>
</dbReference>
<evidence type="ECO:0000256" key="4">
    <source>
        <dbReference type="ARBA" id="ARBA00022833"/>
    </source>
</evidence>
<sequence length="603" mass="68495">MVKSLPARSAVPVEETWDLSSLFSSSEEFDQALESLEQDADALSKKAQGTIVDASSAIQALTDYVAFLEKLVPLSTYASLTISTDQTNNEVQLQSSKFGAAAAKISSKLSFINSELLELPKETLEQAMQESEEFHVFLEKLLRRKPHQLHPEVEKSLAAYSSTFSAPYGLYNTTKMVDMNFEDFEVNGQTYPLSYVSFEGDWEAEPNTELRRAAFEAFSNKLKDYQHTTAKTYDMQLQMEKTTADLRGYDSIFDYLLFNQEVDRSLYNRQIDLITKELAPHMQKYAKLLQKAHGLDRMTFADLKISLDPSYEPEITVEESKQYIDDALSIMGTDYIEMVDRSYSERWIDFAQNKGKSTGAFCSSPYGNHPYILISWTGRMNEVFVLAHELGHAGHFYNANREQNVLNARPSLYFIEAPSTMNEMLVANHLLKSSGDPKFKRWVISSIVARTYYHNFVTHLLEAAYQRKVYERIDAGQSVNAGILNDIKRGVLEEFWGDAVDITDGAELTWMRQPHYYMGLYPYTYSAGLTISTQVSKRILNEGQPAVEEWLEVLKAGGTKTPVELAQMAGVDITTEQPLRDTIAYIGELVDELERLTEEIEKE</sequence>
<dbReference type="InterPro" id="IPR034009">
    <property type="entry name" value="M3B_PepF_4"/>
</dbReference>
<protein>
    <recommendedName>
        <fullName evidence="6">Oligopeptidase F</fullName>
        <ecNumber evidence="6">3.4.24.-</ecNumber>
    </recommendedName>
</protein>
<dbReference type="Proteomes" id="UP000658980">
    <property type="component" value="Unassembled WGS sequence"/>
</dbReference>
<dbReference type="EMBL" id="JACSPU010000003">
    <property type="protein sequence ID" value="MBD8015190.1"/>
    <property type="molecule type" value="Genomic_DNA"/>
</dbReference>
<dbReference type="Pfam" id="PF01432">
    <property type="entry name" value="Peptidase_M3"/>
    <property type="match status" value="1"/>
</dbReference>
<keyword evidence="2 6" id="KW-0479">Metal-binding</keyword>
<comment type="cofactor">
    <cofactor evidence="6">
        <name>Zn(2+)</name>
        <dbReference type="ChEBI" id="CHEBI:29105"/>
    </cofactor>
    <text evidence="6">Binds 1 zinc ion.</text>
</comment>
<keyword evidence="4 6" id="KW-0862">Zinc</keyword>
<dbReference type="PANTHER" id="PTHR11804">
    <property type="entry name" value="PROTEASE M3 THIMET OLIGOPEPTIDASE-RELATED"/>
    <property type="match status" value="1"/>
</dbReference>
<dbReference type="CDD" id="cd09609">
    <property type="entry name" value="M3B_PepF"/>
    <property type="match status" value="1"/>
</dbReference>
<organism evidence="9 10">
    <name type="scientific">Planococcus wigleyi</name>
    <dbReference type="NCBI Taxonomy" id="2762216"/>
    <lineage>
        <taxon>Bacteria</taxon>
        <taxon>Bacillati</taxon>
        <taxon>Bacillota</taxon>
        <taxon>Bacilli</taxon>
        <taxon>Bacillales</taxon>
        <taxon>Caryophanaceae</taxon>
        <taxon>Planococcus</taxon>
    </lineage>
</organism>
<reference evidence="9 10" key="1">
    <citation type="submission" date="2020-08" db="EMBL/GenBank/DDBJ databases">
        <title>A Genomic Blueprint of the Chicken Gut Microbiome.</title>
        <authorList>
            <person name="Gilroy R."/>
            <person name="Ravi A."/>
            <person name="Getino M."/>
            <person name="Pursley I."/>
            <person name="Horton D.L."/>
            <person name="Alikhan N.-F."/>
            <person name="Baker D."/>
            <person name="Gharbi K."/>
            <person name="Hall N."/>
            <person name="Watson M."/>
            <person name="Adriaenssens E.M."/>
            <person name="Foster-Nyarko E."/>
            <person name="Jarju S."/>
            <person name="Secka A."/>
            <person name="Antonio M."/>
            <person name="Oren A."/>
            <person name="Chaudhuri R."/>
            <person name="La Ragione R.M."/>
            <person name="Hildebrand F."/>
            <person name="Pallen M.J."/>
        </authorList>
    </citation>
    <scope>NUCLEOTIDE SEQUENCE [LARGE SCALE GENOMIC DNA]</scope>
    <source>
        <strain evidence="9 10">Sa1BUA13</strain>
    </source>
</reference>
<dbReference type="SUPFAM" id="SSF55486">
    <property type="entry name" value="Metalloproteases ('zincins'), catalytic domain"/>
    <property type="match status" value="1"/>
</dbReference>
<evidence type="ECO:0000256" key="2">
    <source>
        <dbReference type="ARBA" id="ARBA00022723"/>
    </source>
</evidence>
<dbReference type="InterPro" id="IPR013647">
    <property type="entry name" value="OligopepF_N_dom"/>
</dbReference>
<comment type="function">
    <text evidence="6">Has oligopeptidase activity and degrades a variety of small bioactive peptides.</text>
</comment>
<keyword evidence="5 6" id="KW-0482">Metalloprotease</keyword>
<dbReference type="Gene3D" id="1.10.1370.20">
    <property type="entry name" value="Oligoendopeptidase f, C-terminal domain"/>
    <property type="match status" value="1"/>
</dbReference>
<keyword evidence="3 6" id="KW-0378">Hydrolase</keyword>
<dbReference type="EC" id="3.4.24.-" evidence="6"/>
<dbReference type="RefSeq" id="WP_191715383.1">
    <property type="nucleotide sequence ID" value="NZ_JACSPU010000003.1"/>
</dbReference>
<name>A0ABR8WDT4_9BACL</name>
<dbReference type="PANTHER" id="PTHR11804:SF45">
    <property type="entry name" value="SIMILAR TO OLIGOENDOPEPTIDASE"/>
    <property type="match status" value="1"/>
</dbReference>
<accession>A0ABR8WDT4</accession>
<keyword evidence="1 6" id="KW-0645">Protease</keyword>
<dbReference type="InterPro" id="IPR045090">
    <property type="entry name" value="Pept_M3A_M3B"/>
</dbReference>
<dbReference type="NCBIfam" id="TIGR00181">
    <property type="entry name" value="pepF"/>
    <property type="match status" value="1"/>
</dbReference>
<feature type="domain" description="Peptidase M3A/M3B catalytic" evidence="7">
    <location>
        <begin position="205"/>
        <end position="583"/>
    </location>
</feature>
<dbReference type="InterPro" id="IPR004438">
    <property type="entry name" value="Peptidase_M3B"/>
</dbReference>
<feature type="domain" description="Oligopeptidase F N-terminal" evidence="8">
    <location>
        <begin position="115"/>
        <end position="181"/>
    </location>
</feature>
<evidence type="ECO:0000256" key="1">
    <source>
        <dbReference type="ARBA" id="ARBA00022670"/>
    </source>
</evidence>
<evidence type="ECO:0000313" key="10">
    <source>
        <dbReference type="Proteomes" id="UP000658980"/>
    </source>
</evidence>
<evidence type="ECO:0000259" key="8">
    <source>
        <dbReference type="Pfam" id="PF08439"/>
    </source>
</evidence>
<proteinExistence type="inferred from homology"/>
<evidence type="ECO:0000259" key="7">
    <source>
        <dbReference type="Pfam" id="PF01432"/>
    </source>
</evidence>
<dbReference type="InterPro" id="IPR042088">
    <property type="entry name" value="OligoPept_F_C"/>
</dbReference>
<evidence type="ECO:0000256" key="6">
    <source>
        <dbReference type="RuleBase" id="RU368091"/>
    </source>
</evidence>
<gene>
    <name evidence="9" type="primary">pepF</name>
    <name evidence="9" type="ORF">H9630_10200</name>
</gene>
<dbReference type="Pfam" id="PF08439">
    <property type="entry name" value="Peptidase_M3_N"/>
    <property type="match status" value="1"/>
</dbReference>